<dbReference type="Proteomes" id="UP001454036">
    <property type="component" value="Unassembled WGS sequence"/>
</dbReference>
<evidence type="ECO:0000313" key="2">
    <source>
        <dbReference type="Proteomes" id="UP001454036"/>
    </source>
</evidence>
<dbReference type="CDD" id="cd00303">
    <property type="entry name" value="retropepsin_like"/>
    <property type="match status" value="1"/>
</dbReference>
<proteinExistence type="predicted"/>
<keyword evidence="2" id="KW-1185">Reference proteome</keyword>
<sequence>MELSIAANKGDFPSVSAASYPKVKYEPKKPKEACKLEKKKHMLWADYSDNEDYEACHVCVEVDDNSTTTEALRVTTPASSSLQTFAITFTDGDLPQEDGTHNKPLYVSGYVNEIRINRMLVDRGSAVNILPLQALKLIDISTEDLQQSRIIIQGFNQDGERMLGKLGLHLVLGELETTAWFHVIDAKVTYNILLGRSWIHSSNVVPSTLH</sequence>
<name>A0AAV3RDD3_LITER</name>
<dbReference type="AlphaFoldDB" id="A0AAV3RDD3"/>
<dbReference type="Gene3D" id="2.40.70.10">
    <property type="entry name" value="Acid Proteases"/>
    <property type="match status" value="1"/>
</dbReference>
<accession>A0AAV3RDD3</accession>
<dbReference type="PANTHER" id="PTHR33240">
    <property type="entry name" value="OS08G0508500 PROTEIN"/>
    <property type="match status" value="1"/>
</dbReference>
<reference evidence="1 2" key="1">
    <citation type="submission" date="2024-01" db="EMBL/GenBank/DDBJ databases">
        <title>The complete chloroplast genome sequence of Lithospermum erythrorhizon: insights into the phylogenetic relationship among Boraginaceae species and the maternal lineages of purple gromwells.</title>
        <authorList>
            <person name="Okada T."/>
            <person name="Watanabe K."/>
        </authorList>
    </citation>
    <scope>NUCLEOTIDE SEQUENCE [LARGE SCALE GENOMIC DNA]</scope>
</reference>
<evidence type="ECO:0000313" key="1">
    <source>
        <dbReference type="EMBL" id="GAA0174419.1"/>
    </source>
</evidence>
<dbReference type="PANTHER" id="PTHR33240:SF15">
    <property type="entry name" value="GAG-PRO-LIKE PROTEIN"/>
    <property type="match status" value="1"/>
</dbReference>
<gene>
    <name evidence="1" type="ORF">LIER_27812</name>
</gene>
<dbReference type="InterPro" id="IPR021109">
    <property type="entry name" value="Peptidase_aspartic_dom_sf"/>
</dbReference>
<dbReference type="EMBL" id="BAABME010009070">
    <property type="protein sequence ID" value="GAA0174419.1"/>
    <property type="molecule type" value="Genomic_DNA"/>
</dbReference>
<organism evidence="1 2">
    <name type="scientific">Lithospermum erythrorhizon</name>
    <name type="common">Purple gromwell</name>
    <name type="synonym">Lithospermum officinale var. erythrorhizon</name>
    <dbReference type="NCBI Taxonomy" id="34254"/>
    <lineage>
        <taxon>Eukaryota</taxon>
        <taxon>Viridiplantae</taxon>
        <taxon>Streptophyta</taxon>
        <taxon>Embryophyta</taxon>
        <taxon>Tracheophyta</taxon>
        <taxon>Spermatophyta</taxon>
        <taxon>Magnoliopsida</taxon>
        <taxon>eudicotyledons</taxon>
        <taxon>Gunneridae</taxon>
        <taxon>Pentapetalae</taxon>
        <taxon>asterids</taxon>
        <taxon>lamiids</taxon>
        <taxon>Boraginales</taxon>
        <taxon>Boraginaceae</taxon>
        <taxon>Boraginoideae</taxon>
        <taxon>Lithospermeae</taxon>
        <taxon>Lithospermum</taxon>
    </lineage>
</organism>
<dbReference type="SUPFAM" id="SSF50630">
    <property type="entry name" value="Acid proteases"/>
    <property type="match status" value="1"/>
</dbReference>
<comment type="caution">
    <text evidence="1">The sequence shown here is derived from an EMBL/GenBank/DDBJ whole genome shotgun (WGS) entry which is preliminary data.</text>
</comment>
<protein>
    <submittedName>
        <fullName evidence="1">Uncharacterized protein</fullName>
    </submittedName>
</protein>